<organism evidence="1 2">
    <name type="scientific">Colletotrichum kahawae</name>
    <name type="common">Coffee berry disease fungus</name>
    <dbReference type="NCBI Taxonomy" id="34407"/>
    <lineage>
        <taxon>Eukaryota</taxon>
        <taxon>Fungi</taxon>
        <taxon>Dikarya</taxon>
        <taxon>Ascomycota</taxon>
        <taxon>Pezizomycotina</taxon>
        <taxon>Sordariomycetes</taxon>
        <taxon>Hypocreomycetidae</taxon>
        <taxon>Glomerellales</taxon>
        <taxon>Glomerellaceae</taxon>
        <taxon>Colletotrichum</taxon>
        <taxon>Colletotrichum gloeosporioides species complex</taxon>
    </lineage>
</organism>
<accession>A0AAD9YXK5</accession>
<protein>
    <submittedName>
        <fullName evidence="1">Uncharacterized protein</fullName>
    </submittedName>
</protein>
<keyword evidence="2" id="KW-1185">Reference proteome</keyword>
<proteinExistence type="predicted"/>
<evidence type="ECO:0000313" key="2">
    <source>
        <dbReference type="Proteomes" id="UP001281614"/>
    </source>
</evidence>
<dbReference type="AlphaFoldDB" id="A0AAD9YXK5"/>
<gene>
    <name evidence="1" type="ORF">CKAH01_00427</name>
</gene>
<evidence type="ECO:0000313" key="1">
    <source>
        <dbReference type="EMBL" id="KAK2780483.1"/>
    </source>
</evidence>
<sequence length="93" mass="10768">MLHHGRPRRLSSARCLKHLVMVYRHLLFFSGLIRGNHGIRLSRRCDQPLGRGSARLDTRRRYQTGDCVVPSKFMANSGFLNVVWDFSTLRASR</sequence>
<dbReference type="EMBL" id="VYYT01000001">
    <property type="protein sequence ID" value="KAK2780483.1"/>
    <property type="molecule type" value="Genomic_DNA"/>
</dbReference>
<reference evidence="1" key="1">
    <citation type="submission" date="2023-02" db="EMBL/GenBank/DDBJ databases">
        <title>Colletotrichum kahawae CIFC_Que2 genome sequencing and assembly.</title>
        <authorList>
            <person name="Baroncelli R."/>
        </authorList>
    </citation>
    <scope>NUCLEOTIDE SEQUENCE</scope>
    <source>
        <strain evidence="1">CIFC_Que2</strain>
    </source>
</reference>
<name>A0AAD9YXK5_COLKA</name>
<comment type="caution">
    <text evidence="1">The sequence shown here is derived from an EMBL/GenBank/DDBJ whole genome shotgun (WGS) entry which is preliminary data.</text>
</comment>
<dbReference type="Proteomes" id="UP001281614">
    <property type="component" value="Unassembled WGS sequence"/>
</dbReference>